<dbReference type="SUPFAM" id="SSF118310">
    <property type="entry name" value="AN1-like Zinc finger"/>
    <property type="match status" value="1"/>
</dbReference>
<feature type="domain" description="AN1-type" evidence="4">
    <location>
        <begin position="21"/>
        <end position="46"/>
    </location>
</feature>
<proteinExistence type="predicted"/>
<evidence type="ECO:0000256" key="3">
    <source>
        <dbReference type="ARBA" id="ARBA00022833"/>
    </source>
</evidence>
<evidence type="ECO:0000313" key="5">
    <source>
        <dbReference type="EMBL" id="CAE0273112.1"/>
    </source>
</evidence>
<name>A0A7S3GPS3_9STRA</name>
<keyword evidence="1" id="KW-0479">Metal-binding</keyword>
<dbReference type="GO" id="GO:0008270">
    <property type="term" value="F:zinc ion binding"/>
    <property type="evidence" value="ECO:0007669"/>
    <property type="project" value="UniProtKB-KW"/>
</dbReference>
<sequence length="225" mass="24533">MYSEGSRATKGPGCDIILGPSNKFTCNKCHMNVCLAHRIPEEHSCVGPIRKDFLEKVQKNMKVGNADPPAKKRHETQHVGIFHHCDKDDKEKAKKRHQEKHPHTTAAPAAVVHQKAVSAAISCPFCGLSHESEAVLADHILAFHSEESLPVAAAPVNSGTHHTTTGSASHQAPAGASALHREVCPLCHVLFPDAISLVRYFEASHSERSQYVRYSSGSTNHYSLL</sequence>
<keyword evidence="3" id="KW-0862">Zinc</keyword>
<evidence type="ECO:0000256" key="2">
    <source>
        <dbReference type="ARBA" id="ARBA00022771"/>
    </source>
</evidence>
<evidence type="ECO:0000256" key="1">
    <source>
        <dbReference type="ARBA" id="ARBA00022723"/>
    </source>
</evidence>
<organism evidence="5">
    <name type="scientific">Spumella elongata</name>
    <dbReference type="NCBI Taxonomy" id="89044"/>
    <lineage>
        <taxon>Eukaryota</taxon>
        <taxon>Sar</taxon>
        <taxon>Stramenopiles</taxon>
        <taxon>Ochrophyta</taxon>
        <taxon>Chrysophyceae</taxon>
        <taxon>Chromulinales</taxon>
        <taxon>Chromulinaceae</taxon>
        <taxon>Spumella</taxon>
    </lineage>
</organism>
<protein>
    <recommendedName>
        <fullName evidence="4">AN1-type domain-containing protein</fullName>
    </recommendedName>
</protein>
<dbReference type="Pfam" id="PF01428">
    <property type="entry name" value="zf-AN1"/>
    <property type="match status" value="1"/>
</dbReference>
<dbReference type="Gene3D" id="4.10.1110.10">
    <property type="entry name" value="AN1-like Zinc finger"/>
    <property type="match status" value="1"/>
</dbReference>
<reference evidence="5" key="1">
    <citation type="submission" date="2021-01" db="EMBL/GenBank/DDBJ databases">
        <authorList>
            <person name="Corre E."/>
            <person name="Pelletier E."/>
            <person name="Niang G."/>
            <person name="Scheremetjew M."/>
            <person name="Finn R."/>
            <person name="Kale V."/>
            <person name="Holt S."/>
            <person name="Cochrane G."/>
            <person name="Meng A."/>
            <person name="Brown T."/>
            <person name="Cohen L."/>
        </authorList>
    </citation>
    <scope>NUCLEOTIDE SEQUENCE</scope>
    <source>
        <strain evidence="5">CCAP 955/1</strain>
    </source>
</reference>
<dbReference type="AlphaFoldDB" id="A0A7S3GPS3"/>
<dbReference type="EMBL" id="HBIC01003632">
    <property type="protein sequence ID" value="CAE0273112.1"/>
    <property type="molecule type" value="Transcribed_RNA"/>
</dbReference>
<evidence type="ECO:0000259" key="4">
    <source>
        <dbReference type="Pfam" id="PF01428"/>
    </source>
</evidence>
<keyword evidence="2" id="KW-0863">Zinc-finger</keyword>
<dbReference type="InterPro" id="IPR035896">
    <property type="entry name" value="AN1-like_Znf"/>
</dbReference>
<gene>
    <name evidence="5" type="ORF">SELO1098_LOCUS1938</name>
</gene>
<accession>A0A7S3GPS3</accession>
<dbReference type="InterPro" id="IPR000058">
    <property type="entry name" value="Znf_AN1"/>
</dbReference>